<sequence length="511" mass="55471">MLVRIFSFFFVISLLSCKKPRTVYPKVEASSRAVYYVSPSGNDSEAGTISAPFQSINKALNVAAPGDTVFVRKGAFHEKIIFPKSGRPGKYVTLKAFPGEAPAIDGTGLTVTGKDALVMIRNVNYIILEGFTISNFKSSAPWVDVNGIIVDGTSAHITIRKNKVFNIENNAAAADGRSGHGIEVRGNTNTAITDILIEENEIHDCNTGYSENLTINGHVDGFTIRKNKIYNGENIGIVAAGGYAANSVPAYNFAKNGLISENEVYNLDGTKGPVPAYSQHNGAIGIYVDGARNIIVERNKVHDNGRGIGIVSETNNFPTRDCIVRNNFVYNNSLGGIYLGGYIGYTGGGTRNCYVINNTTFFNNRDLGYSGEIEGEIRITADCHDNVIHNNILYARAEKGVFINKQSTDGSNNRIDYNIYFSTGINSWSWNNIAYNNFSAWQAACQDDASSLAGIDPNFINIKLPDLHILPTSPARNSGILISSDIQGDEDIDGGNRVINNRISRGAHQLP</sequence>
<reference evidence="5" key="1">
    <citation type="submission" date="2022-11" db="EMBL/GenBank/DDBJ databases">
        <title>Dyadobacter pollutisoli sp. nov., isolated from plastic dumped soil.</title>
        <authorList>
            <person name="Kim J.M."/>
            <person name="Kim K.R."/>
            <person name="Lee J.K."/>
            <person name="Hao L."/>
            <person name="Jeon C.O."/>
        </authorList>
    </citation>
    <scope>NUCLEOTIDE SEQUENCE</scope>
    <source>
        <strain evidence="5">U1</strain>
    </source>
</reference>
<evidence type="ECO:0000256" key="1">
    <source>
        <dbReference type="ARBA" id="ARBA00004613"/>
    </source>
</evidence>
<keyword evidence="2" id="KW-0964">Secreted</keyword>
<comment type="subcellular location">
    <subcellularLocation>
        <location evidence="1">Secreted</location>
    </subcellularLocation>
</comment>
<evidence type="ECO:0000259" key="4">
    <source>
        <dbReference type="Pfam" id="PF13229"/>
    </source>
</evidence>
<name>A0A9E8SLW0_9BACT</name>
<dbReference type="AlphaFoldDB" id="A0A9E8SLW0"/>
<keyword evidence="3" id="KW-0732">Signal</keyword>
<dbReference type="GO" id="GO:0005576">
    <property type="term" value="C:extracellular region"/>
    <property type="evidence" value="ECO:0007669"/>
    <property type="project" value="UniProtKB-SubCell"/>
</dbReference>
<dbReference type="EMBL" id="CP112998">
    <property type="protein sequence ID" value="WAC13518.1"/>
    <property type="molecule type" value="Genomic_DNA"/>
</dbReference>
<proteinExistence type="predicted"/>
<gene>
    <name evidence="5" type="ORF">ON006_06085</name>
</gene>
<feature type="domain" description="Right handed beta helix" evidence="4">
    <location>
        <begin position="146"/>
        <end position="359"/>
    </location>
</feature>
<dbReference type="RefSeq" id="WP_244819373.1">
    <property type="nucleotide sequence ID" value="NZ_CP112998.1"/>
</dbReference>
<organism evidence="5 6">
    <name type="scientific">Dyadobacter pollutisoli</name>
    <dbReference type="NCBI Taxonomy" id="2910158"/>
    <lineage>
        <taxon>Bacteria</taxon>
        <taxon>Pseudomonadati</taxon>
        <taxon>Bacteroidota</taxon>
        <taxon>Cytophagia</taxon>
        <taxon>Cytophagales</taxon>
        <taxon>Spirosomataceae</taxon>
        <taxon>Dyadobacter</taxon>
    </lineage>
</organism>
<dbReference type="InterPro" id="IPR052052">
    <property type="entry name" value="Polysaccharide_Lyase_9"/>
</dbReference>
<dbReference type="KEGG" id="dpf:ON006_06085"/>
<dbReference type="Proteomes" id="UP001164653">
    <property type="component" value="Chromosome"/>
</dbReference>
<evidence type="ECO:0000256" key="2">
    <source>
        <dbReference type="ARBA" id="ARBA00022525"/>
    </source>
</evidence>
<accession>A0A9E8SLW0</accession>
<evidence type="ECO:0000256" key="3">
    <source>
        <dbReference type="ARBA" id="ARBA00022729"/>
    </source>
</evidence>
<dbReference type="Gene3D" id="2.160.20.10">
    <property type="entry name" value="Single-stranded right-handed beta-helix, Pectin lyase-like"/>
    <property type="match status" value="1"/>
</dbReference>
<dbReference type="SMART" id="SM00710">
    <property type="entry name" value="PbH1"/>
    <property type="match status" value="8"/>
</dbReference>
<dbReference type="InterPro" id="IPR012334">
    <property type="entry name" value="Pectin_lyas_fold"/>
</dbReference>
<dbReference type="GO" id="GO:0016837">
    <property type="term" value="F:carbon-oxygen lyase activity, acting on polysaccharides"/>
    <property type="evidence" value="ECO:0007669"/>
    <property type="project" value="TreeGrafter"/>
</dbReference>
<dbReference type="PANTHER" id="PTHR40088:SF2">
    <property type="entry name" value="SECRETED SUGAR HYDROLASE"/>
    <property type="match status" value="1"/>
</dbReference>
<keyword evidence="6" id="KW-1185">Reference proteome</keyword>
<dbReference type="InterPro" id="IPR011050">
    <property type="entry name" value="Pectin_lyase_fold/virulence"/>
</dbReference>
<evidence type="ECO:0000313" key="6">
    <source>
        <dbReference type="Proteomes" id="UP001164653"/>
    </source>
</evidence>
<dbReference type="Pfam" id="PF13229">
    <property type="entry name" value="Beta_helix"/>
    <property type="match status" value="1"/>
</dbReference>
<dbReference type="PANTHER" id="PTHR40088">
    <property type="entry name" value="PECTATE LYASE (EUROFUNG)"/>
    <property type="match status" value="1"/>
</dbReference>
<evidence type="ECO:0000313" key="5">
    <source>
        <dbReference type="EMBL" id="WAC13518.1"/>
    </source>
</evidence>
<dbReference type="InterPro" id="IPR006626">
    <property type="entry name" value="PbH1"/>
</dbReference>
<dbReference type="InterPro" id="IPR039448">
    <property type="entry name" value="Beta_helix"/>
</dbReference>
<protein>
    <submittedName>
        <fullName evidence="5">Right-handed parallel beta-helix repeat-containing protein</fullName>
    </submittedName>
</protein>
<dbReference type="SUPFAM" id="SSF51126">
    <property type="entry name" value="Pectin lyase-like"/>
    <property type="match status" value="1"/>
</dbReference>
<dbReference type="PROSITE" id="PS51257">
    <property type="entry name" value="PROKAR_LIPOPROTEIN"/>
    <property type="match status" value="1"/>
</dbReference>